<name>A0A8J3J2E7_9CHLR</name>
<sequence>MIEVGVKFELLAQAQLKEHFPTMQFVRHVHKNVVRRGERYPAGDSLVL</sequence>
<dbReference type="Proteomes" id="UP000597444">
    <property type="component" value="Unassembled WGS sequence"/>
</dbReference>
<reference evidence="1" key="1">
    <citation type="submission" date="2020-10" db="EMBL/GenBank/DDBJ databases">
        <title>Taxonomic study of unclassified bacteria belonging to the class Ktedonobacteria.</title>
        <authorList>
            <person name="Yabe S."/>
            <person name="Wang C.M."/>
            <person name="Zheng Y."/>
            <person name="Sakai Y."/>
            <person name="Cavaletti L."/>
            <person name="Monciardini P."/>
            <person name="Donadio S."/>
        </authorList>
    </citation>
    <scope>NUCLEOTIDE SEQUENCE</scope>
    <source>
        <strain evidence="1">ID150040</strain>
    </source>
</reference>
<gene>
    <name evidence="1" type="ORF">KSF_111450</name>
</gene>
<keyword evidence="2" id="KW-1185">Reference proteome</keyword>
<dbReference type="AlphaFoldDB" id="A0A8J3J2E7"/>
<protein>
    <submittedName>
        <fullName evidence="1">Uncharacterized protein</fullName>
    </submittedName>
</protein>
<proteinExistence type="predicted"/>
<organism evidence="1 2">
    <name type="scientific">Reticulibacter mediterranei</name>
    <dbReference type="NCBI Taxonomy" id="2778369"/>
    <lineage>
        <taxon>Bacteria</taxon>
        <taxon>Bacillati</taxon>
        <taxon>Chloroflexota</taxon>
        <taxon>Ktedonobacteria</taxon>
        <taxon>Ktedonobacterales</taxon>
        <taxon>Reticulibacteraceae</taxon>
        <taxon>Reticulibacter</taxon>
    </lineage>
</organism>
<evidence type="ECO:0000313" key="2">
    <source>
        <dbReference type="Proteomes" id="UP000597444"/>
    </source>
</evidence>
<dbReference type="EMBL" id="BNJK01000004">
    <property type="protein sequence ID" value="GHP01098.1"/>
    <property type="molecule type" value="Genomic_DNA"/>
</dbReference>
<accession>A0A8J3J2E7</accession>
<comment type="caution">
    <text evidence="1">The sequence shown here is derived from an EMBL/GenBank/DDBJ whole genome shotgun (WGS) entry which is preliminary data.</text>
</comment>
<evidence type="ECO:0000313" key="1">
    <source>
        <dbReference type="EMBL" id="GHP01098.1"/>
    </source>
</evidence>
<dbReference type="RefSeq" id="WP_220211664.1">
    <property type="nucleotide sequence ID" value="NZ_BNJK01000004.1"/>
</dbReference>